<evidence type="ECO:0000256" key="1">
    <source>
        <dbReference type="SAM" id="MobiDB-lite"/>
    </source>
</evidence>
<dbReference type="InterPro" id="IPR025836">
    <property type="entry name" value="Zn_knuckle_CX2CX4HX4C"/>
</dbReference>
<proteinExistence type="predicted"/>
<evidence type="ECO:0000313" key="4">
    <source>
        <dbReference type="Proteomes" id="UP000525078"/>
    </source>
</evidence>
<reference evidence="3 4" key="1">
    <citation type="journal article" date="2020" name="bioRxiv">
        <title>Sequence and annotation of 42 cannabis genomes reveals extensive copy number variation in cannabinoid synthesis and pathogen resistance genes.</title>
        <authorList>
            <person name="Mckernan K.J."/>
            <person name="Helbert Y."/>
            <person name="Kane L.T."/>
            <person name="Ebling H."/>
            <person name="Zhang L."/>
            <person name="Liu B."/>
            <person name="Eaton Z."/>
            <person name="Mclaughlin S."/>
            <person name="Kingan S."/>
            <person name="Baybayan P."/>
            <person name="Concepcion G."/>
            <person name="Jordan M."/>
            <person name="Riva A."/>
            <person name="Barbazuk W."/>
            <person name="Harkins T."/>
        </authorList>
    </citation>
    <scope>NUCLEOTIDE SEQUENCE [LARGE SCALE GENOMIC DNA]</scope>
    <source>
        <strain evidence="4">cv. Jamaican Lion 4</strain>
        <tissue evidence="3">Leaf</tissue>
    </source>
</reference>
<accession>A0A7J6GID2</accession>
<dbReference type="EMBL" id="JAATIP010000054">
    <property type="protein sequence ID" value="KAF4382637.1"/>
    <property type="molecule type" value="Genomic_DNA"/>
</dbReference>
<comment type="caution">
    <text evidence="3">The sequence shown here is derived from an EMBL/GenBank/DDBJ whole genome shotgun (WGS) entry which is preliminary data.</text>
</comment>
<feature type="region of interest" description="Disordered" evidence="1">
    <location>
        <begin position="1"/>
        <end position="24"/>
    </location>
</feature>
<evidence type="ECO:0000313" key="3">
    <source>
        <dbReference type="EMBL" id="KAF4382637.1"/>
    </source>
</evidence>
<evidence type="ECO:0000259" key="2">
    <source>
        <dbReference type="Pfam" id="PF14392"/>
    </source>
</evidence>
<sequence>MGNSVQHPIQWPSSGDGKPNEETSRWTEFCGGSSTAMFLGSLPFPVDGVHGRGTFLPRHCSWSSTDSLEDGRRRLEVCLVGKFISPKSASREGLENSMKMFACEWGSLIRNVEDVSVANGVMKVRVRINITRPLKRGLRVAIDEKGTNVSLPFQYEHLLEFCYDCGIIGHKALDFPLKDFQDDKIGPIQSGRYGSWMCAPSSLPRVQRQWGGSKQTEIGGESHFMNMKEVGKIVEAVKSSWRRRNLVEEVAAISGLESQAREEEICITLGDEAINGEILSIQTMRHGDPSVPPAQLNTEEECPPFILSVFPLKDV</sequence>
<feature type="domain" description="Zinc knuckle CX2CX4HX4C" evidence="2">
    <location>
        <begin position="129"/>
        <end position="175"/>
    </location>
</feature>
<dbReference type="Pfam" id="PF14392">
    <property type="entry name" value="zf-CCHC_4"/>
    <property type="match status" value="1"/>
</dbReference>
<dbReference type="AlphaFoldDB" id="A0A7J6GID2"/>
<feature type="compositionally biased region" description="Polar residues" evidence="1">
    <location>
        <begin position="1"/>
        <end position="13"/>
    </location>
</feature>
<protein>
    <recommendedName>
        <fullName evidence="2">Zinc knuckle CX2CX4HX4C domain-containing protein</fullName>
    </recommendedName>
</protein>
<dbReference type="Proteomes" id="UP000525078">
    <property type="component" value="Unassembled WGS sequence"/>
</dbReference>
<name>A0A7J6GID2_CANSA</name>
<organism evidence="3 4">
    <name type="scientific">Cannabis sativa</name>
    <name type="common">Hemp</name>
    <name type="synonym">Marijuana</name>
    <dbReference type="NCBI Taxonomy" id="3483"/>
    <lineage>
        <taxon>Eukaryota</taxon>
        <taxon>Viridiplantae</taxon>
        <taxon>Streptophyta</taxon>
        <taxon>Embryophyta</taxon>
        <taxon>Tracheophyta</taxon>
        <taxon>Spermatophyta</taxon>
        <taxon>Magnoliopsida</taxon>
        <taxon>eudicotyledons</taxon>
        <taxon>Gunneridae</taxon>
        <taxon>Pentapetalae</taxon>
        <taxon>rosids</taxon>
        <taxon>fabids</taxon>
        <taxon>Rosales</taxon>
        <taxon>Cannabaceae</taxon>
        <taxon>Cannabis</taxon>
    </lineage>
</organism>
<gene>
    <name evidence="3" type="ORF">F8388_015465</name>
</gene>